<evidence type="ECO:0000256" key="1">
    <source>
        <dbReference type="SAM" id="MobiDB-lite"/>
    </source>
</evidence>
<dbReference type="PATRIC" id="fig|1544413.3.peg.1375"/>
<dbReference type="Proteomes" id="UP000050488">
    <property type="component" value="Unassembled WGS sequence"/>
</dbReference>
<dbReference type="STRING" id="1544413.Clow_01371"/>
<feature type="region of interest" description="Disordered" evidence="1">
    <location>
        <begin position="38"/>
        <end position="137"/>
    </location>
</feature>
<protein>
    <submittedName>
        <fullName evidence="3">Uncharacterized protein</fullName>
    </submittedName>
</protein>
<dbReference type="RefSeq" id="WP_055177962.1">
    <property type="nucleotide sequence ID" value="NZ_JAUSQY010000001.1"/>
</dbReference>
<keyword evidence="4" id="KW-1185">Reference proteome</keyword>
<feature type="signal peptide" evidence="2">
    <location>
        <begin position="1"/>
        <end position="26"/>
    </location>
</feature>
<dbReference type="AlphaFoldDB" id="A0A0Q0U3F4"/>
<dbReference type="EMBL" id="LKEV01000003">
    <property type="protein sequence ID" value="KQB86448.1"/>
    <property type="molecule type" value="Genomic_DNA"/>
</dbReference>
<evidence type="ECO:0000313" key="4">
    <source>
        <dbReference type="Proteomes" id="UP000050488"/>
    </source>
</evidence>
<feature type="compositionally biased region" description="Basic and acidic residues" evidence="1">
    <location>
        <begin position="63"/>
        <end position="128"/>
    </location>
</feature>
<feature type="chain" id="PRO_5006184464" evidence="2">
    <location>
        <begin position="27"/>
        <end position="162"/>
    </location>
</feature>
<evidence type="ECO:0000256" key="2">
    <source>
        <dbReference type="SAM" id="SignalP"/>
    </source>
</evidence>
<comment type="caution">
    <text evidence="3">The sequence shown here is derived from an EMBL/GenBank/DDBJ whole genome shotgun (WGS) entry which is preliminary data.</text>
</comment>
<organism evidence="3 4">
    <name type="scientific">Corynebacterium lowii</name>
    <dbReference type="NCBI Taxonomy" id="1544413"/>
    <lineage>
        <taxon>Bacteria</taxon>
        <taxon>Bacillati</taxon>
        <taxon>Actinomycetota</taxon>
        <taxon>Actinomycetes</taxon>
        <taxon>Mycobacteriales</taxon>
        <taxon>Corynebacteriaceae</taxon>
        <taxon>Corynebacterium</taxon>
    </lineage>
</organism>
<gene>
    <name evidence="3" type="ORF">Clow_01371</name>
</gene>
<proteinExistence type="predicted"/>
<accession>A0A0Q0U3F4</accession>
<evidence type="ECO:0000313" key="3">
    <source>
        <dbReference type="EMBL" id="KQB86448.1"/>
    </source>
</evidence>
<keyword evidence="2" id="KW-0732">Signal</keyword>
<reference evidence="3 4" key="1">
    <citation type="submission" date="2015-10" db="EMBL/GenBank/DDBJ databases">
        <title>Corynebacteirum lowii and Corynebacterium oculi species nova, derived from human clinical disease and and emended description of Corynebacterium mastiditis.</title>
        <authorList>
            <person name="Bernard K."/>
            <person name="Pacheco A.L."/>
            <person name="Mcdougall C."/>
            <person name="Burtx T."/>
            <person name="Weibe D."/>
            <person name="Tyler S."/>
            <person name="Olson A.B."/>
            <person name="Cnockaert M."/>
            <person name="Eguchi H."/>
            <person name="Kuwahara T."/>
            <person name="Nakayama-Imaohji H."/>
            <person name="Boudewijins M."/>
            <person name="Van Hoecke F."/>
            <person name="Bernier A.-M."/>
            <person name="Vandamme P."/>
        </authorList>
    </citation>
    <scope>NUCLEOTIDE SEQUENCE [LARGE SCALE GENOMIC DNA]</scope>
    <source>
        <strain evidence="3 4">NML 130206</strain>
    </source>
</reference>
<name>A0A0Q0U3F4_9CORY</name>
<sequence length="162" mass="17873">MKRPFLAATTALTLAAGIIAPATASAGEFLDQNRTVFDEPQCPSTTETDNEFLGKKQSVFDNCKTEETKPTKPGKDSKDEKKDSDKEKAEKDESTESPKEDTDSTASEDKKPEKKSPLGDIDKEKLKEQVQSSAEGYKTVQPIIKGVLKVLHIVRKIFIPFP</sequence>
<dbReference type="OrthoDB" id="4412858at2"/>